<keyword evidence="3" id="KW-1185">Reference proteome</keyword>
<dbReference type="Pfam" id="PF01842">
    <property type="entry name" value="ACT"/>
    <property type="match status" value="1"/>
</dbReference>
<sequence length="175" mass="19734">MTDFGGLRGLIRLINRLESDPGKIKLTVLSREEHQRVAEEIRDELLTFSAAEDIQVETRTGEYLNEIAIIHTGKNKYTLSQDYQGPHFSEINRYACRITPETAGLLVFHTDSPGIVHEVSKVLAHHKINISSMNLSREQKGRDALLVSLTDEPIPTDVITSIQNLPRVDRVLSLH</sequence>
<comment type="caution">
    <text evidence="2">The sequence shown here is derived from an EMBL/GenBank/DDBJ whole genome shotgun (WGS) entry which is preliminary data.</text>
</comment>
<dbReference type="AlphaFoldDB" id="A0A419SQV0"/>
<name>A0A419SQV0_9BACL</name>
<dbReference type="InterPro" id="IPR002912">
    <property type="entry name" value="ACT_dom"/>
</dbReference>
<evidence type="ECO:0000259" key="1">
    <source>
        <dbReference type="PROSITE" id="PS51671"/>
    </source>
</evidence>
<evidence type="ECO:0000313" key="2">
    <source>
        <dbReference type="EMBL" id="RKD26785.1"/>
    </source>
</evidence>
<feature type="domain" description="ACT" evidence="1">
    <location>
        <begin position="104"/>
        <end position="175"/>
    </location>
</feature>
<dbReference type="RefSeq" id="WP_120188069.1">
    <property type="nucleotide sequence ID" value="NZ_MCHY01000002.1"/>
</dbReference>
<dbReference type="SUPFAM" id="SSF55021">
    <property type="entry name" value="ACT-like"/>
    <property type="match status" value="1"/>
</dbReference>
<reference evidence="2 3" key="1">
    <citation type="submission" date="2016-08" db="EMBL/GenBank/DDBJ databases">
        <title>Novel Firmicute Genomes.</title>
        <authorList>
            <person name="Poppleton D.I."/>
            <person name="Gribaldo S."/>
        </authorList>
    </citation>
    <scope>NUCLEOTIDE SEQUENCE [LARGE SCALE GENOMIC DNA]</scope>
    <source>
        <strain evidence="2 3">RAOx-1</strain>
    </source>
</reference>
<gene>
    <name evidence="2" type="ORF">BEP19_16435</name>
</gene>
<dbReference type="Gene3D" id="3.30.70.260">
    <property type="match status" value="1"/>
</dbReference>
<dbReference type="EMBL" id="MCHY01000002">
    <property type="protein sequence ID" value="RKD26785.1"/>
    <property type="molecule type" value="Genomic_DNA"/>
</dbReference>
<proteinExistence type="predicted"/>
<accession>A0A419SQV0</accession>
<protein>
    <recommendedName>
        <fullName evidence="1">ACT domain-containing protein</fullName>
    </recommendedName>
</protein>
<organism evidence="2 3">
    <name type="scientific">Ammoniphilus oxalaticus</name>
    <dbReference type="NCBI Taxonomy" id="66863"/>
    <lineage>
        <taxon>Bacteria</taxon>
        <taxon>Bacillati</taxon>
        <taxon>Bacillota</taxon>
        <taxon>Bacilli</taxon>
        <taxon>Bacillales</taxon>
        <taxon>Paenibacillaceae</taxon>
        <taxon>Aneurinibacillus group</taxon>
        <taxon>Ammoniphilus</taxon>
    </lineage>
</organism>
<dbReference type="Proteomes" id="UP000284219">
    <property type="component" value="Unassembled WGS sequence"/>
</dbReference>
<dbReference type="CDD" id="cd04903">
    <property type="entry name" value="ACT_LSD"/>
    <property type="match status" value="1"/>
</dbReference>
<dbReference type="OrthoDB" id="2473237at2"/>
<evidence type="ECO:0000313" key="3">
    <source>
        <dbReference type="Proteomes" id="UP000284219"/>
    </source>
</evidence>
<dbReference type="InterPro" id="IPR045865">
    <property type="entry name" value="ACT-like_dom_sf"/>
</dbReference>
<dbReference type="PROSITE" id="PS51671">
    <property type="entry name" value="ACT"/>
    <property type="match status" value="1"/>
</dbReference>